<dbReference type="KEGG" id="fgi:OP10G_0310"/>
<gene>
    <name evidence="7" type="ORF">OP10G_0310</name>
</gene>
<dbReference type="InterPro" id="IPR017853">
    <property type="entry name" value="GH"/>
</dbReference>
<comment type="similarity">
    <text evidence="1">Belongs to the glycosyl hydrolase 39 family.</text>
</comment>
<dbReference type="Proteomes" id="UP000027982">
    <property type="component" value="Chromosome"/>
</dbReference>
<evidence type="ECO:0000256" key="3">
    <source>
        <dbReference type="ARBA" id="ARBA00023295"/>
    </source>
</evidence>
<organism evidence="7 8">
    <name type="scientific">Fimbriimonas ginsengisoli Gsoil 348</name>
    <dbReference type="NCBI Taxonomy" id="661478"/>
    <lineage>
        <taxon>Bacteria</taxon>
        <taxon>Bacillati</taxon>
        <taxon>Armatimonadota</taxon>
        <taxon>Fimbriimonadia</taxon>
        <taxon>Fimbriimonadales</taxon>
        <taxon>Fimbriimonadaceae</taxon>
        <taxon>Fimbriimonas</taxon>
    </lineage>
</organism>
<dbReference type="InterPro" id="IPR049166">
    <property type="entry name" value="GH39_cat"/>
</dbReference>
<dbReference type="Pfam" id="PF01229">
    <property type="entry name" value="Glyco_hydro_39"/>
    <property type="match status" value="1"/>
</dbReference>
<dbReference type="OrthoDB" id="9815836at2"/>
<dbReference type="PANTHER" id="PTHR12631">
    <property type="entry name" value="ALPHA-L-IDURONIDASE"/>
    <property type="match status" value="1"/>
</dbReference>
<feature type="domain" description="Glycosyl hydrolases family 39 N-terminal catalytic" evidence="6">
    <location>
        <begin position="29"/>
        <end position="492"/>
    </location>
</feature>
<dbReference type="PROSITE" id="PS01027">
    <property type="entry name" value="GLYCOSYL_HYDROL_F39"/>
    <property type="match status" value="1"/>
</dbReference>
<dbReference type="AlphaFoldDB" id="A0A068NJ92"/>
<dbReference type="PANTHER" id="PTHR12631:SF10">
    <property type="entry name" value="BETA-XYLOSIDASE-LIKE PROTEIN-RELATED"/>
    <property type="match status" value="1"/>
</dbReference>
<evidence type="ECO:0000313" key="8">
    <source>
        <dbReference type="Proteomes" id="UP000027982"/>
    </source>
</evidence>
<feature type="signal peptide" evidence="5">
    <location>
        <begin position="1"/>
        <end position="21"/>
    </location>
</feature>
<reference evidence="7 8" key="1">
    <citation type="journal article" date="2014" name="PLoS ONE">
        <title>The first complete genome sequence of the class fimbriimonadia in the phylum armatimonadetes.</title>
        <authorList>
            <person name="Hu Z.Y."/>
            <person name="Wang Y.Z."/>
            <person name="Im W.T."/>
            <person name="Wang S.Y."/>
            <person name="Zhao G.P."/>
            <person name="Zheng H.J."/>
            <person name="Quan Z.X."/>
        </authorList>
    </citation>
    <scope>NUCLEOTIDE SEQUENCE [LARGE SCALE GENOMIC DNA]</scope>
    <source>
        <strain evidence="7">Gsoil 348</strain>
    </source>
</reference>
<sequence length="523" mass="59210">MRKYGLAGALSLCLVAGALGAQSGNRTRQIDIDVNAVQGPLGDVFRRCVGAGRANEGLRADWQRQLRQAKEACGFEYIRMHGLLTDDMGVYREERGKAVYNWQYIDELYDFLVDLKVRPFVELGFMPGGLASGNNTIFWWRGNVTPPKDYGKWSDLVAALTHHWIERYGLDEVKKWYFEVWNEPNLRGFWAADQKEYFHLYSVTANSIKGVNHDLRVGGPATAGAAWVPEFIRYCVDNKTPVDFITTHTYGVDVGYLDEFGGRGTVLSKNPESIIGDVKRVRKQIKESAIPSLPLHMTEWSSSYTPADPVHDSYVSAAYILEKLKGAIEDADSMSYWTFTDIFEEAGPRMTPFHGGFGLVNYQDIKKPAFRAYEYLNKLGPTRLRCADPNSLTATDSRGGVQALFWNFTNPIPDKVNNQQFFVTDVKPHSKGTAKLRFANLKPGAYRLVVYRVGYRINDPFADYLDLSRPSQLTRPQVAKIQQRNNGKPVHEESVRVGPGETLVREYPMRENDVYLVTVERRG</sequence>
<dbReference type="InterPro" id="IPR051923">
    <property type="entry name" value="Glycosyl_Hydrolase_39"/>
</dbReference>
<dbReference type="InterPro" id="IPR000514">
    <property type="entry name" value="Glyco_hydro_39"/>
</dbReference>
<protein>
    <submittedName>
        <fullName evidence="7">Xylan 1,4-beta-xylosidase</fullName>
    </submittedName>
</protein>
<feature type="active site" description="Proton donor" evidence="4">
    <location>
        <position position="183"/>
    </location>
</feature>
<dbReference type="Gene3D" id="3.20.20.80">
    <property type="entry name" value="Glycosidases"/>
    <property type="match status" value="1"/>
</dbReference>
<keyword evidence="2" id="KW-0378">Hydrolase</keyword>
<dbReference type="SUPFAM" id="SSF51011">
    <property type="entry name" value="Glycosyl hydrolase domain"/>
    <property type="match status" value="1"/>
</dbReference>
<dbReference type="Gene3D" id="2.60.40.1500">
    <property type="entry name" value="Glycosyl hydrolase domain, family 39"/>
    <property type="match status" value="1"/>
</dbReference>
<proteinExistence type="inferred from homology"/>
<dbReference type="PRINTS" id="PR00745">
    <property type="entry name" value="GLHYDRLASE39"/>
</dbReference>
<name>A0A068NJ92_FIMGI</name>
<keyword evidence="8" id="KW-1185">Reference proteome</keyword>
<dbReference type="EMBL" id="CP007139">
    <property type="protein sequence ID" value="AIE83678.1"/>
    <property type="molecule type" value="Genomic_DNA"/>
</dbReference>
<evidence type="ECO:0000256" key="4">
    <source>
        <dbReference type="PIRSR" id="PIRSR600514-1"/>
    </source>
</evidence>
<dbReference type="InterPro" id="IPR049165">
    <property type="entry name" value="GH39_as"/>
</dbReference>
<evidence type="ECO:0000256" key="5">
    <source>
        <dbReference type="SAM" id="SignalP"/>
    </source>
</evidence>
<evidence type="ECO:0000313" key="7">
    <source>
        <dbReference type="EMBL" id="AIE83678.1"/>
    </source>
</evidence>
<accession>A0A068NJ92</accession>
<dbReference type="STRING" id="661478.OP10G_0310"/>
<dbReference type="SUPFAM" id="SSF51445">
    <property type="entry name" value="(Trans)glycosidases"/>
    <property type="match status" value="1"/>
</dbReference>
<evidence type="ECO:0000259" key="6">
    <source>
        <dbReference type="Pfam" id="PF01229"/>
    </source>
</evidence>
<evidence type="ECO:0000256" key="2">
    <source>
        <dbReference type="ARBA" id="ARBA00022801"/>
    </source>
</evidence>
<keyword evidence="3" id="KW-0326">Glycosidase</keyword>
<dbReference type="eggNOG" id="COG3664">
    <property type="taxonomic scope" value="Bacteria"/>
</dbReference>
<dbReference type="GO" id="GO:0005975">
    <property type="term" value="P:carbohydrate metabolic process"/>
    <property type="evidence" value="ECO:0007669"/>
    <property type="project" value="InterPro"/>
</dbReference>
<dbReference type="HOGENOM" id="CLU_028597_0_0_0"/>
<dbReference type="GO" id="GO:0004553">
    <property type="term" value="F:hydrolase activity, hydrolyzing O-glycosyl compounds"/>
    <property type="evidence" value="ECO:0007669"/>
    <property type="project" value="InterPro"/>
</dbReference>
<feature type="chain" id="PRO_5001651742" evidence="5">
    <location>
        <begin position="22"/>
        <end position="523"/>
    </location>
</feature>
<evidence type="ECO:0000256" key="1">
    <source>
        <dbReference type="ARBA" id="ARBA00008875"/>
    </source>
</evidence>
<dbReference type="RefSeq" id="WP_025227652.1">
    <property type="nucleotide sequence ID" value="NZ_CP007139.1"/>
</dbReference>
<keyword evidence="5" id="KW-0732">Signal</keyword>